<dbReference type="SUPFAM" id="SSF50998">
    <property type="entry name" value="Quinoprotein alcohol dehydrogenase-like"/>
    <property type="match status" value="1"/>
</dbReference>
<evidence type="ECO:0000256" key="3">
    <source>
        <dbReference type="ARBA" id="ARBA00023002"/>
    </source>
</evidence>
<comment type="caution">
    <text evidence="5">The sequence shown here is derived from an EMBL/GenBank/DDBJ whole genome shotgun (WGS) entry which is preliminary data.</text>
</comment>
<name>A0ABU7TBB2_9HYPH</name>
<evidence type="ECO:0000256" key="1">
    <source>
        <dbReference type="ARBA" id="ARBA00001931"/>
    </source>
</evidence>
<dbReference type="InterPro" id="IPR018391">
    <property type="entry name" value="PQQ_b-propeller_rpt"/>
</dbReference>
<comment type="cofactor">
    <cofactor evidence="1">
        <name>pyrroloquinoline quinone</name>
        <dbReference type="ChEBI" id="CHEBI:58442"/>
    </cofactor>
</comment>
<gene>
    <name evidence="5" type="ORF">MRSR164_13325</name>
</gene>
<evidence type="ECO:0000259" key="4">
    <source>
        <dbReference type="Pfam" id="PF01011"/>
    </source>
</evidence>
<comment type="similarity">
    <text evidence="2">Belongs to the bacterial PQQ dehydrogenase family.</text>
</comment>
<accession>A0ABU7TBB2</accession>
<dbReference type="Proteomes" id="UP001349262">
    <property type="component" value="Unassembled WGS sequence"/>
</dbReference>
<organism evidence="5 6">
    <name type="scientific">Methylobacterium radiotolerans</name>
    <dbReference type="NCBI Taxonomy" id="31998"/>
    <lineage>
        <taxon>Bacteria</taxon>
        <taxon>Pseudomonadati</taxon>
        <taxon>Pseudomonadota</taxon>
        <taxon>Alphaproteobacteria</taxon>
        <taxon>Hyphomicrobiales</taxon>
        <taxon>Methylobacteriaceae</taxon>
        <taxon>Methylobacterium</taxon>
    </lineage>
</organism>
<dbReference type="Pfam" id="PF01011">
    <property type="entry name" value="PQQ"/>
    <property type="match status" value="2"/>
</dbReference>
<keyword evidence="6" id="KW-1185">Reference proteome</keyword>
<sequence>MTRQAKTWAMTLAEGRVLRRRVAAPLALLMSLAAAGAGEGARPLQDWPAFGRDATNTHHSPLAQIDRGNVARLRPAWIFQTGVTGTFQAEPVVVDGVMYLSTTGNHVAALEAKTGRVLWTYTHKARTEKIFGPPSNRGVAVSGGLVFEATMDGRVIALDAKSGRLVWDREAVRPEEGESETASALAASLGNKPVQGSSRLGFKMPPLVAEGLVIVGVTGAGYGLHVEDEKGGLDGGAVVGIEGGYGRRGWLAAYDARTGEERWRWYVTKAEGWEGGFVEKTADGLPLNRDIAAEKAAAPRHAEAWKVGGGSLWMTPAYDPALGLIYLGTGNPAPQNFGLTRPGDNLYTMSLVALDVRTGALRWHYQQVPHEQWGYDVASPPFLLDFAAGSGPVKAVAQASKLGWIYVHDRTDGRLLAKSAPLITHKNLFVPPSPEGTVVSPGPLGAVSWHPVAYDAGAGLAFAQVRHGAATYTVKTVPPAAGREAVRYTETGEARGEPSFSTLTAVDLGRGGAVAWSRRSGSRLSGGTLATAGGLVFSGEEDGHLDAHDAASGDILWRFQCGAGIGGPPVTYAVDGRQYVAVAAGGASFTKGSGFGTGDALVVFALPD</sequence>
<feature type="domain" description="Pyrrolo-quinoline quinone repeat" evidence="4">
    <location>
        <begin position="47"/>
        <end position="416"/>
    </location>
</feature>
<reference evidence="5 6" key="1">
    <citation type="journal article" date="2012" name="Genet. Mol. Biol.">
        <title>Analysis of 16S rRNA and mxaF genes revealing insights into Methylobacterium niche-specific plant association.</title>
        <authorList>
            <person name="Dourado M.N."/>
            <person name="Andreote F.D."/>
            <person name="Dini-Andreote F."/>
            <person name="Conti R."/>
            <person name="Araujo J.M."/>
            <person name="Araujo W.L."/>
        </authorList>
    </citation>
    <scope>NUCLEOTIDE SEQUENCE [LARGE SCALE GENOMIC DNA]</scope>
    <source>
        <strain evidence="5 6">SR1.6/4</strain>
    </source>
</reference>
<evidence type="ECO:0000313" key="5">
    <source>
        <dbReference type="EMBL" id="MEE7457719.1"/>
    </source>
</evidence>
<dbReference type="PANTHER" id="PTHR32303">
    <property type="entry name" value="QUINOPROTEIN ALCOHOL DEHYDROGENASE (CYTOCHROME C)"/>
    <property type="match status" value="1"/>
</dbReference>
<dbReference type="InterPro" id="IPR002372">
    <property type="entry name" value="PQQ_rpt_dom"/>
</dbReference>
<protein>
    <submittedName>
        <fullName evidence="5">Pyrrolo-quinoline quinone</fullName>
    </submittedName>
</protein>
<dbReference type="Gene3D" id="2.140.10.10">
    <property type="entry name" value="Quinoprotein alcohol dehydrogenase-like superfamily"/>
    <property type="match status" value="1"/>
</dbReference>
<dbReference type="InterPro" id="IPR011047">
    <property type="entry name" value="Quinoprotein_ADH-like_sf"/>
</dbReference>
<dbReference type="SMART" id="SM00564">
    <property type="entry name" value="PQQ"/>
    <property type="match status" value="5"/>
</dbReference>
<evidence type="ECO:0000256" key="2">
    <source>
        <dbReference type="ARBA" id="ARBA00008156"/>
    </source>
</evidence>
<keyword evidence="3" id="KW-0560">Oxidoreductase</keyword>
<dbReference type="EMBL" id="MLBY01000004">
    <property type="protein sequence ID" value="MEE7457719.1"/>
    <property type="molecule type" value="Genomic_DNA"/>
</dbReference>
<feature type="domain" description="Pyrrolo-quinoline quinone repeat" evidence="4">
    <location>
        <begin position="517"/>
        <end position="580"/>
    </location>
</feature>
<proteinExistence type="inferred from homology"/>
<evidence type="ECO:0000313" key="6">
    <source>
        <dbReference type="Proteomes" id="UP001349262"/>
    </source>
</evidence>